<keyword evidence="1" id="KW-0732">Signal</keyword>
<evidence type="ECO:0000313" key="2">
    <source>
        <dbReference type="EMBL" id="GLR86764.1"/>
    </source>
</evidence>
<reference evidence="3" key="1">
    <citation type="journal article" date="2019" name="Int. J. Syst. Evol. Microbiol.">
        <title>The Global Catalogue of Microorganisms (GCM) 10K type strain sequencing project: providing services to taxonomists for standard genome sequencing and annotation.</title>
        <authorList>
            <consortium name="The Broad Institute Genomics Platform"/>
            <consortium name="The Broad Institute Genome Sequencing Center for Infectious Disease"/>
            <person name="Wu L."/>
            <person name="Ma J."/>
        </authorList>
    </citation>
    <scope>NUCLEOTIDE SEQUENCE [LARGE SCALE GENOMIC DNA]</scope>
    <source>
        <strain evidence="3">NBRC 102520</strain>
    </source>
</reference>
<dbReference type="EMBL" id="BSOW01000011">
    <property type="protein sequence ID" value="GLR86764.1"/>
    <property type="molecule type" value="Genomic_DNA"/>
</dbReference>
<comment type="caution">
    <text evidence="2">The sequence shown here is derived from an EMBL/GenBank/DDBJ whole genome shotgun (WGS) entry which is preliminary data.</text>
</comment>
<name>A0ABQ6B074_9BRAD</name>
<accession>A0ABQ6B074</accession>
<sequence length="290" mass="31526">MTPGSREPGVFHKMNPVRRTLLKAVGLLAPHVAWAGDAPVTEMQKPAVKPRHVLCFLGKDESLLQPPKDVVKTIADFGFEVDRTYSQGKPDPHMARSFGVCWDRVLPNAWSAADEAAVVNHKSVLYVLSPPMDQQKAVACSAAALRIVEEMIKAGATAVKGESAGVAHGLARWRRLAADCKAAAQTNQGLAVTAAMSRICRLAFAKRPLAGERYNETVGLHLVGLPEIYIAKSFGNDHDAVRRMDELGDEMANSGIDATLRDRKLTVSHESSYAEGDFKFNPYGIVRIDV</sequence>
<proteinExistence type="predicted"/>
<feature type="chain" id="PRO_5045159454" evidence="1">
    <location>
        <begin position="36"/>
        <end position="290"/>
    </location>
</feature>
<keyword evidence="3" id="KW-1185">Reference proteome</keyword>
<gene>
    <name evidence="2" type="ORF">GCM10007857_34750</name>
</gene>
<feature type="signal peptide" evidence="1">
    <location>
        <begin position="1"/>
        <end position="35"/>
    </location>
</feature>
<evidence type="ECO:0000256" key="1">
    <source>
        <dbReference type="SAM" id="SignalP"/>
    </source>
</evidence>
<evidence type="ECO:0000313" key="3">
    <source>
        <dbReference type="Proteomes" id="UP001156905"/>
    </source>
</evidence>
<organism evidence="2 3">
    <name type="scientific">Bradyrhizobium iriomotense</name>
    <dbReference type="NCBI Taxonomy" id="441950"/>
    <lineage>
        <taxon>Bacteria</taxon>
        <taxon>Pseudomonadati</taxon>
        <taxon>Pseudomonadota</taxon>
        <taxon>Alphaproteobacteria</taxon>
        <taxon>Hyphomicrobiales</taxon>
        <taxon>Nitrobacteraceae</taxon>
        <taxon>Bradyrhizobium</taxon>
    </lineage>
</organism>
<protein>
    <submittedName>
        <fullName evidence="2">Uncharacterized protein</fullName>
    </submittedName>
</protein>
<dbReference type="Proteomes" id="UP001156905">
    <property type="component" value="Unassembled WGS sequence"/>
</dbReference>